<organism evidence="2 3">
    <name type="scientific">Salinirubrum litoreum</name>
    <dbReference type="NCBI Taxonomy" id="1126234"/>
    <lineage>
        <taxon>Archaea</taxon>
        <taxon>Methanobacteriati</taxon>
        <taxon>Methanobacteriota</taxon>
        <taxon>Stenosarchaea group</taxon>
        <taxon>Halobacteria</taxon>
        <taxon>Halobacteriales</taxon>
        <taxon>Haloferacaceae</taxon>
        <taxon>Salinirubrum</taxon>
    </lineage>
</organism>
<gene>
    <name evidence="2" type="ORF">ACFPJ5_06975</name>
</gene>
<dbReference type="AlphaFoldDB" id="A0ABD5RAA7"/>
<accession>A0ABD5RAA7</accession>
<feature type="transmembrane region" description="Helical" evidence="1">
    <location>
        <begin position="109"/>
        <end position="128"/>
    </location>
</feature>
<keyword evidence="1" id="KW-0472">Membrane</keyword>
<proteinExistence type="predicted"/>
<feature type="transmembrane region" description="Helical" evidence="1">
    <location>
        <begin position="241"/>
        <end position="259"/>
    </location>
</feature>
<keyword evidence="3" id="KW-1185">Reference proteome</keyword>
<reference evidence="2 3" key="1">
    <citation type="journal article" date="2019" name="Int. J. Syst. Evol. Microbiol.">
        <title>The Global Catalogue of Microorganisms (GCM) 10K type strain sequencing project: providing services to taxonomists for standard genome sequencing and annotation.</title>
        <authorList>
            <consortium name="The Broad Institute Genomics Platform"/>
            <consortium name="The Broad Institute Genome Sequencing Center for Infectious Disease"/>
            <person name="Wu L."/>
            <person name="Ma J."/>
        </authorList>
    </citation>
    <scope>NUCLEOTIDE SEQUENCE [LARGE SCALE GENOMIC DNA]</scope>
    <source>
        <strain evidence="2 3">CGMCC 1.12237</strain>
    </source>
</reference>
<feature type="transmembrane region" description="Helical" evidence="1">
    <location>
        <begin position="209"/>
        <end position="229"/>
    </location>
</feature>
<feature type="transmembrane region" description="Helical" evidence="1">
    <location>
        <begin position="265"/>
        <end position="286"/>
    </location>
</feature>
<dbReference type="GO" id="GO:0016787">
    <property type="term" value="F:hydrolase activity"/>
    <property type="evidence" value="ECO:0007669"/>
    <property type="project" value="UniProtKB-KW"/>
</dbReference>
<name>A0ABD5RAA7_9EURY</name>
<dbReference type="InterPro" id="IPR007404">
    <property type="entry name" value="YdjM-like"/>
</dbReference>
<feature type="transmembrane region" description="Helical" evidence="1">
    <location>
        <begin position="161"/>
        <end position="178"/>
    </location>
</feature>
<dbReference type="Pfam" id="PF04307">
    <property type="entry name" value="YdjM"/>
    <property type="match status" value="1"/>
</dbReference>
<dbReference type="RefSeq" id="WP_227227984.1">
    <property type="nucleotide sequence ID" value="NZ_JAJCVJ010000001.1"/>
</dbReference>
<evidence type="ECO:0000313" key="2">
    <source>
        <dbReference type="EMBL" id="MFC5366678.1"/>
    </source>
</evidence>
<comment type="caution">
    <text evidence="2">The sequence shown here is derived from an EMBL/GenBank/DDBJ whole genome shotgun (WGS) entry which is preliminary data.</text>
</comment>
<feature type="transmembrane region" description="Helical" evidence="1">
    <location>
        <begin position="77"/>
        <end position="97"/>
    </location>
</feature>
<keyword evidence="1" id="KW-0812">Transmembrane</keyword>
<feature type="transmembrane region" description="Helical" evidence="1">
    <location>
        <begin position="337"/>
        <end position="361"/>
    </location>
</feature>
<evidence type="ECO:0000256" key="1">
    <source>
        <dbReference type="SAM" id="Phobius"/>
    </source>
</evidence>
<sequence>MFVGHALLGFVLAATVARTLGWSRERSLSIGVVAAVFAAVPDVDMAYALLGVAGVGLADALTLAQAFWATGNVVHRAVTHSLVLAVPSALLAALWLAGRRRVESSLAGGRLLGAGALLIAGGVVLVAGVESGPLGAAITVLFCGLIVLVTEQVARRTDHSATAVGLAAAAGLLSHPFGDLFTGQPPAMVYPFDVTLVTARVTLHPDPTLHLLSAFGLELATVWLALVVWARLRSVSVRDVASPWAGLGTGYAVVVVLLPPPTLAVSYHFVFSVLAVGVVGVAPVLSRRHRLLDRLRRDRLRLDRLRRDRLDTVPSPTQNLAVRSDGGLGEESVGRDALGAAVTGLSAVTLAWVAYGLAYLAL</sequence>
<dbReference type="EMBL" id="JBHSKX010000001">
    <property type="protein sequence ID" value="MFC5366678.1"/>
    <property type="molecule type" value="Genomic_DNA"/>
</dbReference>
<keyword evidence="1" id="KW-1133">Transmembrane helix</keyword>
<evidence type="ECO:0000313" key="3">
    <source>
        <dbReference type="Proteomes" id="UP001596201"/>
    </source>
</evidence>
<protein>
    <submittedName>
        <fullName evidence="2">Metal-dependent hydrolase</fullName>
    </submittedName>
</protein>
<feature type="transmembrane region" description="Helical" evidence="1">
    <location>
        <begin position="134"/>
        <end position="154"/>
    </location>
</feature>
<dbReference type="Proteomes" id="UP001596201">
    <property type="component" value="Unassembled WGS sequence"/>
</dbReference>
<keyword evidence="2" id="KW-0378">Hydrolase</keyword>